<evidence type="ECO:0000259" key="5">
    <source>
        <dbReference type="Pfam" id="PF07731"/>
    </source>
</evidence>
<evidence type="ECO:0000313" key="7">
    <source>
        <dbReference type="EMBL" id="KAK3374531.1"/>
    </source>
</evidence>
<evidence type="ECO:0000256" key="1">
    <source>
        <dbReference type="ARBA" id="ARBA00010609"/>
    </source>
</evidence>
<reference evidence="7" key="1">
    <citation type="journal article" date="2023" name="Mol. Phylogenet. Evol.">
        <title>Genome-scale phylogeny and comparative genomics of the fungal order Sordariales.</title>
        <authorList>
            <person name="Hensen N."/>
            <person name="Bonometti L."/>
            <person name="Westerberg I."/>
            <person name="Brannstrom I.O."/>
            <person name="Guillou S."/>
            <person name="Cros-Aarteil S."/>
            <person name="Calhoun S."/>
            <person name="Haridas S."/>
            <person name="Kuo A."/>
            <person name="Mondo S."/>
            <person name="Pangilinan J."/>
            <person name="Riley R."/>
            <person name="LaButti K."/>
            <person name="Andreopoulos B."/>
            <person name="Lipzen A."/>
            <person name="Chen C."/>
            <person name="Yan M."/>
            <person name="Daum C."/>
            <person name="Ng V."/>
            <person name="Clum A."/>
            <person name="Steindorff A."/>
            <person name="Ohm R.A."/>
            <person name="Martin F."/>
            <person name="Silar P."/>
            <person name="Natvig D.O."/>
            <person name="Lalanne C."/>
            <person name="Gautier V."/>
            <person name="Ament-Velasquez S.L."/>
            <person name="Kruys A."/>
            <person name="Hutchinson M.I."/>
            <person name="Powell A.J."/>
            <person name="Barry K."/>
            <person name="Miller A.N."/>
            <person name="Grigoriev I.V."/>
            <person name="Debuchy R."/>
            <person name="Gladieux P."/>
            <person name="Hiltunen Thoren M."/>
            <person name="Johannesson H."/>
        </authorList>
    </citation>
    <scope>NUCLEOTIDE SEQUENCE</scope>
    <source>
        <strain evidence="7">CBS 958.72</strain>
    </source>
</reference>
<gene>
    <name evidence="7" type="ORF">B0T24DRAFT_667547</name>
</gene>
<evidence type="ECO:0000313" key="8">
    <source>
        <dbReference type="Proteomes" id="UP001287356"/>
    </source>
</evidence>
<dbReference type="EMBL" id="JAULSN010000004">
    <property type="protein sequence ID" value="KAK3374531.1"/>
    <property type="molecule type" value="Genomic_DNA"/>
</dbReference>
<comment type="similarity">
    <text evidence="1">Belongs to the multicopper oxidase family.</text>
</comment>
<protein>
    <submittedName>
        <fullName evidence="7">Multicopper oxidase-domain-containing protein</fullName>
    </submittedName>
</protein>
<keyword evidence="8" id="KW-1185">Reference proteome</keyword>
<dbReference type="InterPro" id="IPR001117">
    <property type="entry name" value="Cu-oxidase_2nd"/>
</dbReference>
<sequence length="533" mass="58055">MLFSSPLVAALAGAALLVDAAPVDQKRGQGACENSATSRGCQGSFNAGSDVTYTWPNTGVTRRNSFDVQYTVLAPDGVSKATMTVNGQYPGLMMEANWGDDVEVRVCNRLTSNGTGIHFHGPRQLNTNYADGTVSQTECAPAPGDCHTYRWKATQRGTSWYHSHYSVQYVDGVVGPIDVDLGPLLLTDHYHDSAFARVARPPAQGLGIPPVAVNGLVNGRNKHAGGGGRRHELVFTPGKKHLLCIVNTGAEVTFRFAINRHRMTVVVMDFLPVRYDVIVDTDQPATDYWARSVSMMTCSAVNLMAYGIRAVVRYNTSSTADPKALASTPWAMLDECRDEKLSNLVPRIAHDVGPSAVRPTLACCRQRARALQPFKGNPVVKQLLDTPAAAITSDLVPVDLTRLQGTNWVYMEVESFLPLAHPLRLHGHDTYVLARGAGLYLESVVELQTANPPHRDTVNLPANGFVVLPFQTDNPGAWLLHCHIEWHLHGGFAMSIVERPRNKIRGVYAAAGQDTELQRVCRNCAASGLEARE</sequence>
<dbReference type="GO" id="GO:0005507">
    <property type="term" value="F:copper ion binding"/>
    <property type="evidence" value="ECO:0007669"/>
    <property type="project" value="InterPro"/>
</dbReference>
<feature type="chain" id="PRO_5042071944" evidence="3">
    <location>
        <begin position="21"/>
        <end position="533"/>
    </location>
</feature>
<evidence type="ECO:0000256" key="2">
    <source>
        <dbReference type="ARBA" id="ARBA00023008"/>
    </source>
</evidence>
<feature type="signal peptide" evidence="3">
    <location>
        <begin position="1"/>
        <end position="20"/>
    </location>
</feature>
<dbReference type="Pfam" id="PF00394">
    <property type="entry name" value="Cu-oxidase"/>
    <property type="match status" value="1"/>
</dbReference>
<keyword evidence="3" id="KW-0732">Signal</keyword>
<reference evidence="7" key="2">
    <citation type="submission" date="2023-06" db="EMBL/GenBank/DDBJ databases">
        <authorList>
            <consortium name="Lawrence Berkeley National Laboratory"/>
            <person name="Haridas S."/>
            <person name="Hensen N."/>
            <person name="Bonometti L."/>
            <person name="Westerberg I."/>
            <person name="Brannstrom I.O."/>
            <person name="Guillou S."/>
            <person name="Cros-Aarteil S."/>
            <person name="Calhoun S."/>
            <person name="Kuo A."/>
            <person name="Mondo S."/>
            <person name="Pangilinan J."/>
            <person name="Riley R."/>
            <person name="Labutti K."/>
            <person name="Andreopoulos B."/>
            <person name="Lipzen A."/>
            <person name="Chen C."/>
            <person name="Yanf M."/>
            <person name="Daum C."/>
            <person name="Ng V."/>
            <person name="Clum A."/>
            <person name="Steindorff A."/>
            <person name="Ohm R."/>
            <person name="Martin F."/>
            <person name="Silar P."/>
            <person name="Natvig D."/>
            <person name="Lalanne C."/>
            <person name="Gautier V."/>
            <person name="Ament-Velasquez S.L."/>
            <person name="Kruys A."/>
            <person name="Hutchinson M.I."/>
            <person name="Powell A.J."/>
            <person name="Barry K."/>
            <person name="Miller A.N."/>
            <person name="Grigoriev I.V."/>
            <person name="Debuchy R."/>
            <person name="Gladieux P."/>
            <person name="Thoren M.H."/>
            <person name="Johannesson H."/>
        </authorList>
    </citation>
    <scope>NUCLEOTIDE SEQUENCE</scope>
    <source>
        <strain evidence="7">CBS 958.72</strain>
    </source>
</reference>
<dbReference type="InterPro" id="IPR008972">
    <property type="entry name" value="Cupredoxin"/>
</dbReference>
<dbReference type="Pfam" id="PF07731">
    <property type="entry name" value="Cu-oxidase_2"/>
    <property type="match status" value="1"/>
</dbReference>
<dbReference type="InterPro" id="IPR011706">
    <property type="entry name" value="Cu-oxidase_C"/>
</dbReference>
<accession>A0AAE0N8C5</accession>
<dbReference type="GO" id="GO:0016491">
    <property type="term" value="F:oxidoreductase activity"/>
    <property type="evidence" value="ECO:0007669"/>
    <property type="project" value="InterPro"/>
</dbReference>
<name>A0AAE0N8C5_9PEZI</name>
<feature type="domain" description="Plastocyanin-like" evidence="6">
    <location>
        <begin position="68"/>
        <end position="179"/>
    </location>
</feature>
<comment type="caution">
    <text evidence="7">The sequence shown here is derived from an EMBL/GenBank/DDBJ whole genome shotgun (WGS) entry which is preliminary data.</text>
</comment>
<dbReference type="SUPFAM" id="SSF49503">
    <property type="entry name" value="Cupredoxins"/>
    <property type="match status" value="3"/>
</dbReference>
<dbReference type="InterPro" id="IPR045087">
    <property type="entry name" value="Cu-oxidase_fam"/>
</dbReference>
<proteinExistence type="inferred from homology"/>
<dbReference type="Proteomes" id="UP001287356">
    <property type="component" value="Unassembled WGS sequence"/>
</dbReference>
<dbReference type="Pfam" id="PF07732">
    <property type="entry name" value="Cu-oxidase_3"/>
    <property type="match status" value="1"/>
</dbReference>
<dbReference type="PANTHER" id="PTHR11709:SF502">
    <property type="entry name" value="MULTICOPPER OXIDASE"/>
    <property type="match status" value="1"/>
</dbReference>
<evidence type="ECO:0000259" key="6">
    <source>
        <dbReference type="Pfam" id="PF07732"/>
    </source>
</evidence>
<organism evidence="7 8">
    <name type="scientific">Lasiosphaeria ovina</name>
    <dbReference type="NCBI Taxonomy" id="92902"/>
    <lineage>
        <taxon>Eukaryota</taxon>
        <taxon>Fungi</taxon>
        <taxon>Dikarya</taxon>
        <taxon>Ascomycota</taxon>
        <taxon>Pezizomycotina</taxon>
        <taxon>Sordariomycetes</taxon>
        <taxon>Sordariomycetidae</taxon>
        <taxon>Sordariales</taxon>
        <taxon>Lasiosphaeriaceae</taxon>
        <taxon>Lasiosphaeria</taxon>
    </lineage>
</organism>
<evidence type="ECO:0000259" key="4">
    <source>
        <dbReference type="Pfam" id="PF00394"/>
    </source>
</evidence>
<keyword evidence="2" id="KW-0186">Copper</keyword>
<dbReference type="InterPro" id="IPR011707">
    <property type="entry name" value="Cu-oxidase-like_N"/>
</dbReference>
<dbReference type="CDD" id="cd13854">
    <property type="entry name" value="CuRO_1_MaLCC_like"/>
    <property type="match status" value="1"/>
</dbReference>
<dbReference type="AlphaFoldDB" id="A0AAE0N8C5"/>
<feature type="domain" description="Plastocyanin-like" evidence="4">
    <location>
        <begin position="183"/>
        <end position="305"/>
    </location>
</feature>
<dbReference type="PANTHER" id="PTHR11709">
    <property type="entry name" value="MULTI-COPPER OXIDASE"/>
    <property type="match status" value="1"/>
</dbReference>
<dbReference type="Gene3D" id="2.60.40.420">
    <property type="entry name" value="Cupredoxins - blue copper proteins"/>
    <property type="match status" value="3"/>
</dbReference>
<evidence type="ECO:0000256" key="3">
    <source>
        <dbReference type="SAM" id="SignalP"/>
    </source>
</evidence>
<feature type="domain" description="Plastocyanin-like" evidence="5">
    <location>
        <begin position="402"/>
        <end position="501"/>
    </location>
</feature>